<accession>A0A512J087</accession>
<dbReference type="NCBIfam" id="TIGR01427">
    <property type="entry name" value="PTS_IIC_fructo"/>
    <property type="match status" value="1"/>
</dbReference>
<evidence type="ECO:0000256" key="3">
    <source>
        <dbReference type="ARBA" id="ARBA00012799"/>
    </source>
</evidence>
<dbReference type="InterPro" id="IPR003352">
    <property type="entry name" value="PTS_EIIC"/>
</dbReference>
<feature type="transmembrane region" description="Helical" evidence="14">
    <location>
        <begin position="552"/>
        <end position="573"/>
    </location>
</feature>
<dbReference type="InterPro" id="IPR050864">
    <property type="entry name" value="Bacterial_PTS_Sugar_Transport"/>
</dbReference>
<feature type="transmembrane region" description="Helical" evidence="14">
    <location>
        <begin position="452"/>
        <end position="473"/>
    </location>
</feature>
<evidence type="ECO:0000259" key="16">
    <source>
        <dbReference type="PROSITE" id="PS51104"/>
    </source>
</evidence>
<dbReference type="Proteomes" id="UP000321960">
    <property type="component" value="Unassembled WGS sequence"/>
</dbReference>
<dbReference type="PROSITE" id="PS51099">
    <property type="entry name" value="PTS_EIIB_TYPE_2"/>
    <property type="match status" value="1"/>
</dbReference>
<dbReference type="PROSITE" id="PS51104">
    <property type="entry name" value="PTS_EIIC_TYPE_2"/>
    <property type="match status" value="1"/>
</dbReference>
<dbReference type="Gene3D" id="3.40.50.2300">
    <property type="match status" value="2"/>
</dbReference>
<dbReference type="InterPro" id="IPR036095">
    <property type="entry name" value="PTS_EIIB-like_sf"/>
</dbReference>
<dbReference type="AlphaFoldDB" id="A0A512J087"/>
<protein>
    <recommendedName>
        <fullName evidence="3">protein-N(pi)-phosphohistidine--D-fructose phosphotransferase</fullName>
        <ecNumber evidence="3">2.7.1.202</ecNumber>
    </recommendedName>
</protein>
<dbReference type="InterPro" id="IPR006327">
    <property type="entry name" value="PTS_IIC_fruc"/>
</dbReference>
<dbReference type="GO" id="GO:0005351">
    <property type="term" value="F:carbohydrate:proton symporter activity"/>
    <property type="evidence" value="ECO:0007669"/>
    <property type="project" value="InterPro"/>
</dbReference>
<dbReference type="InterPro" id="IPR003501">
    <property type="entry name" value="PTS_EIIB_2/3"/>
</dbReference>
<dbReference type="EMBL" id="BSPK01000034">
    <property type="protein sequence ID" value="GLS64181.1"/>
    <property type="molecule type" value="Genomic_DNA"/>
</dbReference>
<keyword evidence="13 14" id="KW-0472">Membrane</keyword>
<reference evidence="20" key="2">
    <citation type="journal article" date="2019" name="Int. J. Syst. Evol. Microbiol.">
        <title>The Global Catalogue of Microorganisms (GCM) 10K type strain sequencing project: providing services to taxonomists for standard genome sequencing and annotation.</title>
        <authorList>
            <consortium name="The Broad Institute Genomics Platform"/>
            <consortium name="The Broad Institute Genome Sequencing Center for Infectious Disease"/>
            <person name="Wu L."/>
            <person name="Ma J."/>
        </authorList>
    </citation>
    <scope>NUCLEOTIDE SEQUENCE [LARGE SCALE GENOMIC DNA]</scope>
    <source>
        <strain evidence="20">NBRC 107715</strain>
    </source>
</reference>
<keyword evidence="4" id="KW-0813">Transport</keyword>
<evidence type="ECO:0000256" key="2">
    <source>
        <dbReference type="ARBA" id="ARBA00004429"/>
    </source>
</evidence>
<dbReference type="InterPro" id="IPR003353">
    <property type="entry name" value="PTS_IIB_fruc"/>
</dbReference>
<feature type="transmembrane region" description="Helical" evidence="14">
    <location>
        <begin position="372"/>
        <end position="401"/>
    </location>
</feature>
<evidence type="ECO:0000256" key="13">
    <source>
        <dbReference type="ARBA" id="ARBA00023136"/>
    </source>
</evidence>
<dbReference type="OrthoDB" id="9782569at2"/>
<keyword evidence="8" id="KW-0808">Transferase</keyword>
<keyword evidence="12 14" id="KW-1133">Transmembrane helix</keyword>
<dbReference type="Proteomes" id="UP001156856">
    <property type="component" value="Unassembled WGS sequence"/>
</dbReference>
<keyword evidence="20" id="KW-1185">Reference proteome</keyword>
<evidence type="ECO:0000256" key="9">
    <source>
        <dbReference type="ARBA" id="ARBA00022683"/>
    </source>
</evidence>
<dbReference type="NCBIfam" id="TIGR00829">
    <property type="entry name" value="FRU"/>
    <property type="match status" value="1"/>
</dbReference>
<feature type="transmembrane region" description="Helical" evidence="14">
    <location>
        <begin position="249"/>
        <end position="274"/>
    </location>
</feature>
<evidence type="ECO:0000256" key="7">
    <source>
        <dbReference type="ARBA" id="ARBA00022597"/>
    </source>
</evidence>
<evidence type="ECO:0000313" key="17">
    <source>
        <dbReference type="EMBL" id="GEP03313.1"/>
    </source>
</evidence>
<keyword evidence="10 14" id="KW-0812">Transmembrane</keyword>
<keyword evidence="6" id="KW-0597">Phosphoprotein</keyword>
<evidence type="ECO:0000256" key="4">
    <source>
        <dbReference type="ARBA" id="ARBA00022448"/>
    </source>
</evidence>
<feature type="transmembrane region" description="Helical" evidence="14">
    <location>
        <begin position="328"/>
        <end position="352"/>
    </location>
</feature>
<dbReference type="PANTHER" id="PTHR30505">
    <property type="entry name" value="FRUCTOSE-LIKE PERMEASE"/>
    <property type="match status" value="1"/>
</dbReference>
<organism evidence="17 19">
    <name type="scientific">Methylobacterium oxalidis</name>
    <dbReference type="NCBI Taxonomy" id="944322"/>
    <lineage>
        <taxon>Bacteria</taxon>
        <taxon>Pseudomonadati</taxon>
        <taxon>Pseudomonadota</taxon>
        <taxon>Alphaproteobacteria</taxon>
        <taxon>Hyphomicrobiales</taxon>
        <taxon>Methylobacteriaceae</taxon>
        <taxon>Methylobacterium</taxon>
    </lineage>
</organism>
<evidence type="ECO:0000313" key="18">
    <source>
        <dbReference type="EMBL" id="GLS64181.1"/>
    </source>
</evidence>
<dbReference type="RefSeq" id="WP_147025035.1">
    <property type="nucleotide sequence ID" value="NZ_BJZU01000020.1"/>
</dbReference>
<dbReference type="SUPFAM" id="SSF52794">
    <property type="entry name" value="PTS system IIB component-like"/>
    <property type="match status" value="2"/>
</dbReference>
<evidence type="ECO:0000256" key="14">
    <source>
        <dbReference type="SAM" id="Phobius"/>
    </source>
</evidence>
<evidence type="ECO:0000256" key="1">
    <source>
        <dbReference type="ARBA" id="ARBA00001401"/>
    </source>
</evidence>
<evidence type="ECO:0000256" key="10">
    <source>
        <dbReference type="ARBA" id="ARBA00022692"/>
    </source>
</evidence>
<dbReference type="InterPro" id="IPR013014">
    <property type="entry name" value="PTS_EIIC_2"/>
</dbReference>
<sequence>MAQLLAVVGGGDLSTHAVLAVEALRKAAGRRNQPIALELRGPGTSGNALPESAIRQAEAVLLVGSGDLGEGRFGALRRAKVAIEDVLTDVNAVIDRVLGGAGEKPGAEGAAAAAAAGPKRIVAITSCPTGIAHTFMAAEGIQSAAQALGHEVRVETQGSVGARDALTAPEIAAADIVLIAADTGVDRARFSGKRVYATNTKAAIRDGKGLIATALAEARLQAAGEAEAKAEGPARPAAAERKAGAYKHLMTGVSFMLPFVVAGGLLIALAFAFGGIDAMAPGNAGTLGYALGEIGAKGAFALIVPALAGYIAYSIADRPGIAPGMIGGMLAANLQAGFLGGIAAGFIAGYTARFLNEHIRLHKNLEGLKPVLILPLLATLVTGLLMVYVVGVPVAAILAALTGWLKGMQGAGALVLGLVLGGMMAVDMGGPINKAAYASSAALISSGVYAPMAAVMIGGMTPPLGIALATRLFPNRFTKPEREAGGAAAVLGAAFITEGAIPFAAADPLRVIPSMVAGSAIAGAIALSLGVELKVPHGGLFVLPIPNAVTNLTGAVIALIAGTVVTALMVGLLKKRVA</sequence>
<evidence type="ECO:0000256" key="6">
    <source>
        <dbReference type="ARBA" id="ARBA00022553"/>
    </source>
</evidence>
<dbReference type="EC" id="2.7.1.202" evidence="3"/>
<proteinExistence type="predicted"/>
<reference evidence="18" key="4">
    <citation type="submission" date="2023-01" db="EMBL/GenBank/DDBJ databases">
        <title>Draft genome sequence of Methylobacterium oxalidis strain NBRC 107715.</title>
        <authorList>
            <person name="Sun Q."/>
            <person name="Mori K."/>
        </authorList>
    </citation>
    <scope>NUCLEOTIDE SEQUENCE</scope>
    <source>
        <strain evidence="18">NBRC 107715</strain>
    </source>
</reference>
<feature type="domain" description="PTS EIIB type-2" evidence="15">
    <location>
        <begin position="121"/>
        <end position="216"/>
    </location>
</feature>
<comment type="subcellular location">
    <subcellularLocation>
        <location evidence="2">Cell inner membrane</location>
        <topology evidence="2">Multi-pass membrane protein</topology>
    </subcellularLocation>
</comment>
<dbReference type="Pfam" id="PF02378">
    <property type="entry name" value="PTS_EIIC"/>
    <property type="match status" value="1"/>
</dbReference>
<dbReference type="Pfam" id="PF02302">
    <property type="entry name" value="PTS_IIB"/>
    <property type="match status" value="1"/>
</dbReference>
<dbReference type="PANTHER" id="PTHR30505:SF0">
    <property type="entry name" value="FRUCTOSE-LIKE PTS SYSTEM EIIBC COMPONENT-RELATED"/>
    <property type="match status" value="1"/>
</dbReference>
<keyword evidence="7" id="KW-0762">Sugar transport</keyword>
<evidence type="ECO:0000313" key="20">
    <source>
        <dbReference type="Proteomes" id="UP001156856"/>
    </source>
</evidence>
<feature type="transmembrane region" description="Helical" evidence="14">
    <location>
        <begin position="511"/>
        <end position="531"/>
    </location>
</feature>
<dbReference type="GO" id="GO:0009401">
    <property type="term" value="P:phosphoenolpyruvate-dependent sugar phosphotransferase system"/>
    <property type="evidence" value="ECO:0007669"/>
    <property type="project" value="UniProtKB-KW"/>
</dbReference>
<evidence type="ECO:0000256" key="8">
    <source>
        <dbReference type="ARBA" id="ARBA00022679"/>
    </source>
</evidence>
<keyword evidence="5" id="KW-1003">Cell membrane</keyword>
<evidence type="ECO:0000313" key="19">
    <source>
        <dbReference type="Proteomes" id="UP000321960"/>
    </source>
</evidence>
<dbReference type="CDD" id="cd05569">
    <property type="entry name" value="PTS_IIB_fructose"/>
    <property type="match status" value="2"/>
</dbReference>
<dbReference type="GO" id="GO:0016301">
    <property type="term" value="F:kinase activity"/>
    <property type="evidence" value="ECO:0007669"/>
    <property type="project" value="UniProtKB-KW"/>
</dbReference>
<reference evidence="18" key="1">
    <citation type="journal article" date="2014" name="Int. J. Syst. Evol. Microbiol.">
        <title>Complete genome of a new Firmicutes species belonging to the dominant human colonic microbiota ('Ruminococcus bicirculans') reveals two chromosomes and a selective capacity to utilize plant glucans.</title>
        <authorList>
            <consortium name="NISC Comparative Sequencing Program"/>
            <person name="Wegmann U."/>
            <person name="Louis P."/>
            <person name="Goesmann A."/>
            <person name="Henrissat B."/>
            <person name="Duncan S.H."/>
            <person name="Flint H.J."/>
        </authorList>
    </citation>
    <scope>NUCLEOTIDE SEQUENCE</scope>
    <source>
        <strain evidence="18">NBRC 107715</strain>
    </source>
</reference>
<dbReference type="EMBL" id="BJZU01000020">
    <property type="protein sequence ID" value="GEP03313.1"/>
    <property type="molecule type" value="Genomic_DNA"/>
</dbReference>
<gene>
    <name evidence="18" type="ORF">GCM10007888_25620</name>
    <name evidence="17" type="ORF">MOX02_13510</name>
</gene>
<name>A0A512J087_9HYPH</name>
<dbReference type="GO" id="GO:0022877">
    <property type="term" value="F:protein-N(PI)-phosphohistidine-fructose phosphotransferase system transporter activity"/>
    <property type="evidence" value="ECO:0007669"/>
    <property type="project" value="InterPro"/>
</dbReference>
<comment type="catalytic activity">
    <reaction evidence="1">
        <text>D-fructose(out) + N(pros)-phospho-L-histidyl-[protein] = D-fructose 1-phosphate(in) + L-histidyl-[protein]</text>
        <dbReference type="Rhea" id="RHEA:49252"/>
        <dbReference type="Rhea" id="RHEA-COMP:9745"/>
        <dbReference type="Rhea" id="RHEA-COMP:9746"/>
        <dbReference type="ChEBI" id="CHEBI:29979"/>
        <dbReference type="ChEBI" id="CHEBI:37721"/>
        <dbReference type="ChEBI" id="CHEBI:58674"/>
        <dbReference type="ChEBI" id="CHEBI:64837"/>
        <dbReference type="EC" id="2.7.1.202"/>
    </reaction>
</comment>
<feature type="transmembrane region" description="Helical" evidence="14">
    <location>
        <begin position="413"/>
        <end position="432"/>
    </location>
</feature>
<dbReference type="InterPro" id="IPR013011">
    <property type="entry name" value="PTS_EIIB_2"/>
</dbReference>
<comment type="caution">
    <text evidence="17">The sequence shown here is derived from an EMBL/GenBank/DDBJ whole genome shotgun (WGS) entry which is preliminary data.</text>
</comment>
<evidence type="ECO:0000256" key="11">
    <source>
        <dbReference type="ARBA" id="ARBA00022777"/>
    </source>
</evidence>
<reference evidence="17 19" key="3">
    <citation type="submission" date="2019-07" db="EMBL/GenBank/DDBJ databases">
        <title>Whole genome shotgun sequence of Methylobacterium oxalidis NBRC 107715.</title>
        <authorList>
            <person name="Hosoyama A."/>
            <person name="Uohara A."/>
            <person name="Ohji S."/>
            <person name="Ichikawa N."/>
        </authorList>
    </citation>
    <scope>NUCLEOTIDE SEQUENCE [LARGE SCALE GENOMIC DNA]</scope>
    <source>
        <strain evidence="17 19">NBRC 107715</strain>
    </source>
</reference>
<dbReference type="FunFam" id="3.40.50.2300:FF:000014">
    <property type="entry name" value="PTS system fructose-like transporter subunit IIB"/>
    <property type="match status" value="1"/>
</dbReference>
<feature type="transmembrane region" description="Helical" evidence="14">
    <location>
        <begin position="294"/>
        <end position="316"/>
    </location>
</feature>
<keyword evidence="9" id="KW-0598">Phosphotransferase system</keyword>
<keyword evidence="11" id="KW-0418">Kinase</keyword>
<feature type="domain" description="PTS EIIC type-2" evidence="16">
    <location>
        <begin position="245"/>
        <end position="578"/>
    </location>
</feature>
<evidence type="ECO:0000256" key="5">
    <source>
        <dbReference type="ARBA" id="ARBA00022475"/>
    </source>
</evidence>
<evidence type="ECO:0000256" key="12">
    <source>
        <dbReference type="ARBA" id="ARBA00022989"/>
    </source>
</evidence>
<evidence type="ECO:0000259" key="15">
    <source>
        <dbReference type="PROSITE" id="PS51099"/>
    </source>
</evidence>
<dbReference type="GO" id="GO:0090563">
    <property type="term" value="F:protein-phosphocysteine-sugar phosphotransferase activity"/>
    <property type="evidence" value="ECO:0007669"/>
    <property type="project" value="TreeGrafter"/>
</dbReference>
<dbReference type="GO" id="GO:0005886">
    <property type="term" value="C:plasma membrane"/>
    <property type="evidence" value="ECO:0007669"/>
    <property type="project" value="UniProtKB-SubCell"/>
</dbReference>